<dbReference type="Pfam" id="PF24481">
    <property type="entry name" value="CT398_CC"/>
    <property type="match status" value="1"/>
</dbReference>
<dbReference type="EMBL" id="FNQB01000001">
    <property type="protein sequence ID" value="SDY93621.1"/>
    <property type="molecule type" value="Genomic_DNA"/>
</dbReference>
<dbReference type="Pfam" id="PF02591">
    <property type="entry name" value="Zn_ribbon_9"/>
    <property type="match status" value="1"/>
</dbReference>
<dbReference type="InterPro" id="IPR052376">
    <property type="entry name" value="Oxidative_Scav/Glycosyltrans"/>
</dbReference>
<dbReference type="AlphaFoldDB" id="A0A1H3NXS4"/>
<organism evidence="4 5">
    <name type="scientific">Asanoa ishikariensis</name>
    <dbReference type="NCBI Taxonomy" id="137265"/>
    <lineage>
        <taxon>Bacteria</taxon>
        <taxon>Bacillati</taxon>
        <taxon>Actinomycetota</taxon>
        <taxon>Actinomycetes</taxon>
        <taxon>Micromonosporales</taxon>
        <taxon>Micromonosporaceae</taxon>
        <taxon>Asanoa</taxon>
    </lineage>
</organism>
<dbReference type="OrthoDB" id="9784388at2"/>
<dbReference type="PANTHER" id="PTHR39082">
    <property type="entry name" value="PHOSPHOLIPASE C-BETA-2-RELATED"/>
    <property type="match status" value="1"/>
</dbReference>
<dbReference type="InterPro" id="IPR056003">
    <property type="entry name" value="CT398_CC_hairpin"/>
</dbReference>
<protein>
    <submittedName>
        <fullName evidence="4">Uncharacterized protein</fullName>
    </submittedName>
</protein>
<evidence type="ECO:0000256" key="1">
    <source>
        <dbReference type="SAM" id="Coils"/>
    </source>
</evidence>
<dbReference type="PANTHER" id="PTHR39082:SF1">
    <property type="entry name" value="SCAVENGER RECEPTOR CLASS A MEMBER 3"/>
    <property type="match status" value="1"/>
</dbReference>
<feature type="domain" description="C4-type zinc ribbon" evidence="2">
    <location>
        <begin position="204"/>
        <end position="238"/>
    </location>
</feature>
<reference evidence="5" key="1">
    <citation type="submission" date="2016-10" db="EMBL/GenBank/DDBJ databases">
        <authorList>
            <person name="Varghese N."/>
            <person name="Submissions S."/>
        </authorList>
    </citation>
    <scope>NUCLEOTIDE SEQUENCE [LARGE SCALE GENOMIC DNA]</scope>
    <source>
        <strain evidence="5">DSM 44718</strain>
    </source>
</reference>
<gene>
    <name evidence="4" type="ORF">SAMN05421684_2419</name>
</gene>
<feature type="domain" description="CT398-like coiled coil hairpin" evidence="3">
    <location>
        <begin position="14"/>
        <end position="193"/>
    </location>
</feature>
<evidence type="ECO:0000259" key="2">
    <source>
        <dbReference type="Pfam" id="PF02591"/>
    </source>
</evidence>
<dbReference type="Gene3D" id="1.10.287.1490">
    <property type="match status" value="1"/>
</dbReference>
<dbReference type="InterPro" id="IPR003743">
    <property type="entry name" value="Zf-RING_7"/>
</dbReference>
<dbReference type="STRING" id="137265.SAMN05421684_2419"/>
<sequence>MKAEPKAQRRLLDLQAIDTALAQIAHRRRTLPENGELEGLARELSALEDERVRAQVGVDDLDRDIARMEKDVEQVRARKDRDQARLTMGSGPARELEAIQHELVSLTRRQSELEDSELELMEQRETAQASLDEVLGRLEATRGKRGDTEVRRDQLLAEIDADEQSRISARGPIAGDIPADLLSLYDKVRESSGGLGAALLTHGRCGGCRIELFGADLGRIKAAPADDVVRCEECRRIMVRTQESGL</sequence>
<proteinExistence type="predicted"/>
<name>A0A1H3NXS4_9ACTN</name>
<dbReference type="Proteomes" id="UP000199632">
    <property type="component" value="Unassembled WGS sequence"/>
</dbReference>
<evidence type="ECO:0000259" key="3">
    <source>
        <dbReference type="Pfam" id="PF24481"/>
    </source>
</evidence>
<feature type="coiled-coil region" evidence="1">
    <location>
        <begin position="37"/>
        <end position="133"/>
    </location>
</feature>
<keyword evidence="1" id="KW-0175">Coiled coil</keyword>
<evidence type="ECO:0000313" key="4">
    <source>
        <dbReference type="EMBL" id="SDY93621.1"/>
    </source>
</evidence>
<evidence type="ECO:0000313" key="5">
    <source>
        <dbReference type="Proteomes" id="UP000199632"/>
    </source>
</evidence>
<keyword evidence="5" id="KW-1185">Reference proteome</keyword>
<accession>A0A1H3NXS4</accession>
<dbReference type="RefSeq" id="WP_090790172.1">
    <property type="nucleotide sequence ID" value="NZ_BOND01000026.1"/>
</dbReference>